<dbReference type="Proteomes" id="UP001336250">
    <property type="component" value="Unassembled WGS sequence"/>
</dbReference>
<reference evidence="2 3" key="1">
    <citation type="submission" date="2024-02" db="EMBL/GenBank/DDBJ databases">
        <title>Genome sequence of Aquincola sp. MAHUQ-54.</title>
        <authorList>
            <person name="Huq M.A."/>
        </authorList>
    </citation>
    <scope>NUCLEOTIDE SEQUENCE [LARGE SCALE GENOMIC DNA]</scope>
    <source>
        <strain evidence="2 3">MAHUQ-54</strain>
    </source>
</reference>
<feature type="chain" id="PRO_5043544354" description="MBL fold metallo-hydrolase" evidence="1">
    <location>
        <begin position="26"/>
        <end position="424"/>
    </location>
</feature>
<accession>A0AAW9QNI5</accession>
<comment type="caution">
    <text evidence="2">The sequence shown here is derived from an EMBL/GenBank/DDBJ whole genome shotgun (WGS) entry which is preliminary data.</text>
</comment>
<dbReference type="EMBL" id="JAZIBG010000052">
    <property type="protein sequence ID" value="MEF7616967.1"/>
    <property type="molecule type" value="Genomic_DNA"/>
</dbReference>
<dbReference type="SUPFAM" id="SSF56281">
    <property type="entry name" value="Metallo-hydrolase/oxidoreductase"/>
    <property type="match status" value="1"/>
</dbReference>
<feature type="signal peptide" evidence="1">
    <location>
        <begin position="1"/>
        <end position="25"/>
    </location>
</feature>
<proteinExistence type="predicted"/>
<dbReference type="AlphaFoldDB" id="A0AAW9QNI5"/>
<name>A0AAW9QNI5_9BURK</name>
<evidence type="ECO:0000313" key="3">
    <source>
        <dbReference type="Proteomes" id="UP001336250"/>
    </source>
</evidence>
<sequence>MMKFAQLARTVVATAAVLATTGAMAQVTTPDMIKARQKVFGVENVNASTGALKKDLVIFSWLGHNTGAVSMHGRIFLIDSYIARLETTPGRTPFVIKDIVDLKPEGIFVGHGHGDHADNAAFIAAKAGTKLYMSPEACGTAQTALTRMKNDPFMKADPWFAIPESTTIECNGMTTAGSVPATEVARVRQFDPQVCVLAYRALHSTSVATDPDWGYRPVIDTPDPNDAKWFPVGTRLTPSNPRLAGQQDIRQGSGPGGVDQINYVFVSRLGYNFTIHANVSIGALKEGIGSNFRNGTPADGQRLLTLAGQQLPKTDLLFTTLDSGNIENNGWRDHVIWTEAIRPKVLSTGHVPVATAMQYFSGFKDQLAFMEQPRNNWPGFPMKDWPRIHNHTDPTDILKPQIYNSGDPAWADPQKAGRIAQYCS</sequence>
<dbReference type="Gene3D" id="3.60.15.10">
    <property type="entry name" value="Ribonuclease Z/Hydroxyacylglutathione hydrolase-like"/>
    <property type="match status" value="1"/>
</dbReference>
<dbReference type="InterPro" id="IPR036866">
    <property type="entry name" value="RibonucZ/Hydroxyglut_hydro"/>
</dbReference>
<protein>
    <recommendedName>
        <fullName evidence="4">MBL fold metallo-hydrolase</fullName>
    </recommendedName>
</protein>
<keyword evidence="1" id="KW-0732">Signal</keyword>
<organism evidence="2 3">
    <name type="scientific">Aquincola agrisoli</name>
    <dbReference type="NCBI Taxonomy" id="3119538"/>
    <lineage>
        <taxon>Bacteria</taxon>
        <taxon>Pseudomonadati</taxon>
        <taxon>Pseudomonadota</taxon>
        <taxon>Betaproteobacteria</taxon>
        <taxon>Burkholderiales</taxon>
        <taxon>Sphaerotilaceae</taxon>
        <taxon>Aquincola</taxon>
    </lineage>
</organism>
<evidence type="ECO:0000313" key="2">
    <source>
        <dbReference type="EMBL" id="MEF7616967.1"/>
    </source>
</evidence>
<evidence type="ECO:0000256" key="1">
    <source>
        <dbReference type="SAM" id="SignalP"/>
    </source>
</evidence>
<keyword evidence="3" id="KW-1185">Reference proteome</keyword>
<gene>
    <name evidence="2" type="ORF">V4F39_23840</name>
</gene>
<evidence type="ECO:0008006" key="4">
    <source>
        <dbReference type="Google" id="ProtNLM"/>
    </source>
</evidence>